<name>A0A370D6X9_9GAMM</name>
<dbReference type="AlphaFoldDB" id="A0A370D6X9"/>
<dbReference type="EMBL" id="QFXC01000014">
    <property type="protein sequence ID" value="RDH80759.1"/>
    <property type="molecule type" value="Genomic_DNA"/>
</dbReference>
<gene>
    <name evidence="2" type="ORF">DIZ80_17180</name>
</gene>
<evidence type="ECO:0000259" key="1">
    <source>
        <dbReference type="Pfam" id="PF13519"/>
    </source>
</evidence>
<sequence length="464" mass="52703">MLKVEFQSLSVLDQIPEYIYKRLITHQYRSTIDGSTSNSLQKRATGIVEIRNNLINGKQVTKESLEKWIESDLVDAFHNKLTDKTLLKHSLDNESYTNDILISVLNWLDDVEDEITSDNSALNESYKSLTQDIYNNEKSGIVNNALYKSMNDINVDFALQRSLGWDLSKGITSEADLKQLVNVHRVIKKSQRLQSIIKLIGRNKSGNYDETDLRGFNQYSDENRKMDNALPDDQAVNSITGVFRGDDISKMLSSELSMLGNSRFKMLWHVRRAERQLLNYHVKGLLSEHIPNIETNSININIPGKTSIKHAGPMILCVDTSASMKGRPAILAKAIALEAMRVSRLEKRDCHLFCFSGPEEVIQLELNLDHGWKSILEFLNVSINGGTDINNVLVKALERRKSSQWKNADILIMSDGRFEVDRKVIDQALNTQLPSRIFGIQLGQWDSSAYNEICHQVFNLSDVD</sequence>
<dbReference type="Proteomes" id="UP000254266">
    <property type="component" value="Unassembled WGS sequence"/>
</dbReference>
<comment type="caution">
    <text evidence="2">The sequence shown here is derived from an EMBL/GenBank/DDBJ whole genome shotgun (WGS) entry which is preliminary data.</text>
</comment>
<accession>A0A370D6X9</accession>
<dbReference type="PANTHER" id="PTHR36846">
    <property type="entry name" value="PROTEIN VIAA"/>
    <property type="match status" value="1"/>
</dbReference>
<dbReference type="InterPro" id="IPR036465">
    <property type="entry name" value="vWFA_dom_sf"/>
</dbReference>
<dbReference type="Gene3D" id="3.40.50.410">
    <property type="entry name" value="von Willebrand factor, type A domain"/>
    <property type="match status" value="1"/>
</dbReference>
<dbReference type="GO" id="GO:0005829">
    <property type="term" value="C:cytosol"/>
    <property type="evidence" value="ECO:0007669"/>
    <property type="project" value="TreeGrafter"/>
</dbReference>
<dbReference type="PANTHER" id="PTHR36846:SF1">
    <property type="entry name" value="PROTEIN VIAA"/>
    <property type="match status" value="1"/>
</dbReference>
<dbReference type="Pfam" id="PF13519">
    <property type="entry name" value="VWA_2"/>
    <property type="match status" value="1"/>
</dbReference>
<evidence type="ECO:0000313" key="3">
    <source>
        <dbReference type="Proteomes" id="UP000254266"/>
    </source>
</evidence>
<keyword evidence="3" id="KW-1185">Reference proteome</keyword>
<protein>
    <recommendedName>
        <fullName evidence="1">VWFA domain-containing protein</fullName>
    </recommendedName>
</protein>
<evidence type="ECO:0000313" key="2">
    <source>
        <dbReference type="EMBL" id="RDH80759.1"/>
    </source>
</evidence>
<feature type="domain" description="VWFA" evidence="1">
    <location>
        <begin position="314"/>
        <end position="416"/>
    </location>
</feature>
<organism evidence="2 3">
    <name type="scientific">endosymbiont of Galathealinum brachiosum</name>
    <dbReference type="NCBI Taxonomy" id="2200906"/>
    <lineage>
        <taxon>Bacteria</taxon>
        <taxon>Pseudomonadati</taxon>
        <taxon>Pseudomonadota</taxon>
        <taxon>Gammaproteobacteria</taxon>
        <taxon>sulfur-oxidizing symbionts</taxon>
    </lineage>
</organism>
<reference evidence="2 3" key="1">
    <citation type="journal article" date="2018" name="ISME J.">
        <title>Endosymbiont genomes yield clues of tubeworm success.</title>
        <authorList>
            <person name="Li Y."/>
            <person name="Liles M.R."/>
            <person name="Halanych K.M."/>
        </authorList>
    </citation>
    <scope>NUCLEOTIDE SEQUENCE [LARGE SCALE GENOMIC DNA]</scope>
    <source>
        <strain evidence="2">A1464</strain>
    </source>
</reference>
<dbReference type="InterPro" id="IPR002035">
    <property type="entry name" value="VWF_A"/>
</dbReference>
<proteinExistence type="predicted"/>
<dbReference type="SUPFAM" id="SSF53300">
    <property type="entry name" value="vWA-like"/>
    <property type="match status" value="1"/>
</dbReference>